<accession>A0A917QA48</accession>
<dbReference type="SUPFAM" id="SSF53335">
    <property type="entry name" value="S-adenosyl-L-methionine-dependent methyltransferases"/>
    <property type="match status" value="1"/>
</dbReference>
<comment type="caution">
    <text evidence="7">The sequence shown here is derived from an EMBL/GenBank/DDBJ whole genome shotgun (WGS) entry which is preliminary data.</text>
</comment>
<evidence type="ECO:0000256" key="5">
    <source>
        <dbReference type="ARBA" id="ARBA00048391"/>
    </source>
</evidence>
<keyword evidence="8" id="KW-1185">Reference proteome</keyword>
<dbReference type="InterPro" id="IPR004556">
    <property type="entry name" value="HemK-like"/>
</dbReference>
<dbReference type="GO" id="GO:0032259">
    <property type="term" value="P:methylation"/>
    <property type="evidence" value="ECO:0007669"/>
    <property type="project" value="UniProtKB-KW"/>
</dbReference>
<evidence type="ECO:0000313" key="7">
    <source>
        <dbReference type="EMBL" id="GGK38011.1"/>
    </source>
</evidence>
<evidence type="ECO:0000259" key="6">
    <source>
        <dbReference type="Pfam" id="PF05175"/>
    </source>
</evidence>
<dbReference type="InterPro" id="IPR022446">
    <property type="entry name" value="MeTrfrase_put"/>
</dbReference>
<dbReference type="GO" id="GO:0102559">
    <property type="term" value="F:peptide chain release factor N(5)-glutamine methyltransferase activity"/>
    <property type="evidence" value="ECO:0007669"/>
    <property type="project" value="UniProtKB-EC"/>
</dbReference>
<comment type="catalytic activity">
    <reaction evidence="5">
        <text>L-glutaminyl-[peptide chain release factor] + S-adenosyl-L-methionine = N(5)-methyl-L-glutaminyl-[peptide chain release factor] + S-adenosyl-L-homocysteine + H(+)</text>
        <dbReference type="Rhea" id="RHEA:42896"/>
        <dbReference type="Rhea" id="RHEA-COMP:10271"/>
        <dbReference type="Rhea" id="RHEA-COMP:10272"/>
        <dbReference type="ChEBI" id="CHEBI:15378"/>
        <dbReference type="ChEBI" id="CHEBI:30011"/>
        <dbReference type="ChEBI" id="CHEBI:57856"/>
        <dbReference type="ChEBI" id="CHEBI:59789"/>
        <dbReference type="ChEBI" id="CHEBI:61891"/>
        <dbReference type="EC" id="2.1.1.297"/>
    </reaction>
</comment>
<dbReference type="InterPro" id="IPR050320">
    <property type="entry name" value="N5-glutamine_MTase"/>
</dbReference>
<dbReference type="PANTHER" id="PTHR18895:SF74">
    <property type="entry name" value="MTRF1L RELEASE FACTOR GLUTAMINE METHYLTRANSFERASE"/>
    <property type="match status" value="1"/>
</dbReference>
<dbReference type="EC" id="2.1.1.297" evidence="1"/>
<dbReference type="Proteomes" id="UP000612956">
    <property type="component" value="Unassembled WGS sequence"/>
</dbReference>
<dbReference type="EMBL" id="BMMW01000001">
    <property type="protein sequence ID" value="GGK38011.1"/>
    <property type="molecule type" value="Genomic_DNA"/>
</dbReference>
<keyword evidence="4" id="KW-0949">S-adenosyl-L-methionine</keyword>
<keyword evidence="3" id="KW-0808">Transferase</keyword>
<feature type="domain" description="Methyltransferase small" evidence="6">
    <location>
        <begin position="117"/>
        <end position="198"/>
    </location>
</feature>
<proteinExistence type="predicted"/>
<dbReference type="InterPro" id="IPR029063">
    <property type="entry name" value="SAM-dependent_MTases_sf"/>
</dbReference>
<evidence type="ECO:0000256" key="2">
    <source>
        <dbReference type="ARBA" id="ARBA00022603"/>
    </source>
</evidence>
<organism evidence="7 8">
    <name type="scientific">Nocardia camponoti</name>
    <dbReference type="NCBI Taxonomy" id="1616106"/>
    <lineage>
        <taxon>Bacteria</taxon>
        <taxon>Bacillati</taxon>
        <taxon>Actinomycetota</taxon>
        <taxon>Actinomycetes</taxon>
        <taxon>Mycobacteriales</taxon>
        <taxon>Nocardiaceae</taxon>
        <taxon>Nocardia</taxon>
    </lineage>
</organism>
<gene>
    <name evidence="7" type="ORF">GCM10011591_07040</name>
</gene>
<evidence type="ECO:0000256" key="4">
    <source>
        <dbReference type="ARBA" id="ARBA00022691"/>
    </source>
</evidence>
<dbReference type="Pfam" id="PF05175">
    <property type="entry name" value="MTS"/>
    <property type="match status" value="1"/>
</dbReference>
<name>A0A917QA48_9NOCA</name>
<dbReference type="InterPro" id="IPR007848">
    <property type="entry name" value="Small_mtfrase_dom"/>
</dbReference>
<dbReference type="PANTHER" id="PTHR18895">
    <property type="entry name" value="HEMK METHYLTRANSFERASE"/>
    <property type="match status" value="1"/>
</dbReference>
<dbReference type="NCBIfam" id="TIGR03704">
    <property type="entry name" value="PrmC_rel_meth"/>
    <property type="match status" value="1"/>
</dbReference>
<reference evidence="7" key="2">
    <citation type="submission" date="2020-09" db="EMBL/GenBank/DDBJ databases">
        <authorList>
            <person name="Sun Q."/>
            <person name="Zhou Y."/>
        </authorList>
    </citation>
    <scope>NUCLEOTIDE SEQUENCE</scope>
    <source>
        <strain evidence="7">CGMCC 4.7278</strain>
    </source>
</reference>
<reference evidence="7" key="1">
    <citation type="journal article" date="2014" name="Int. J. Syst. Evol. Microbiol.">
        <title>Complete genome sequence of Corynebacterium casei LMG S-19264T (=DSM 44701T), isolated from a smear-ripened cheese.</title>
        <authorList>
            <consortium name="US DOE Joint Genome Institute (JGI-PGF)"/>
            <person name="Walter F."/>
            <person name="Albersmeier A."/>
            <person name="Kalinowski J."/>
            <person name="Ruckert C."/>
        </authorList>
    </citation>
    <scope>NUCLEOTIDE SEQUENCE</scope>
    <source>
        <strain evidence="7">CGMCC 4.7278</strain>
    </source>
</reference>
<sequence length="286" mass="30339">MHNQLMSELGRVERNIEQREFIGAEGVWECKGEIVARLRAAGCVFAEDEAALLVEATNDADVLGALVAQRVSGVPLEYLLGWAEFRGVRVGVRAGVFVPRQRTAFLVDIAIESAREAALTLVDLCCGTGALGLTATSELRANGKDVALSAADIDPVAVACARDNLAGIGDVHEGDLFAALPPHLRGHIDLLLANTPYVPTAHLAALPPEARDHEPPHALDGGIDGLAIFRRVIDGAVDWLAPGGRVLVEMSADQGELAADVITRAGMRARIERSAEYYATVVVGTR</sequence>
<dbReference type="Gene3D" id="3.40.50.150">
    <property type="entry name" value="Vaccinia Virus protein VP39"/>
    <property type="match status" value="1"/>
</dbReference>
<evidence type="ECO:0000256" key="1">
    <source>
        <dbReference type="ARBA" id="ARBA00012771"/>
    </source>
</evidence>
<evidence type="ECO:0000313" key="8">
    <source>
        <dbReference type="Proteomes" id="UP000612956"/>
    </source>
</evidence>
<keyword evidence="2 7" id="KW-0489">Methyltransferase</keyword>
<evidence type="ECO:0000256" key="3">
    <source>
        <dbReference type="ARBA" id="ARBA00022679"/>
    </source>
</evidence>
<dbReference type="AlphaFoldDB" id="A0A917QA48"/>
<dbReference type="NCBIfam" id="TIGR00536">
    <property type="entry name" value="hemK_fam"/>
    <property type="match status" value="1"/>
</dbReference>
<protein>
    <recommendedName>
        <fullName evidence="1">peptide chain release factor N(5)-glutamine methyltransferase</fullName>
        <ecNumber evidence="1">2.1.1.297</ecNumber>
    </recommendedName>
</protein>
<dbReference type="CDD" id="cd02440">
    <property type="entry name" value="AdoMet_MTases"/>
    <property type="match status" value="1"/>
</dbReference>